<organism evidence="1 2">
    <name type="scientific">Lyophyllum shimeji</name>
    <name type="common">Hon-shimeji</name>
    <name type="synonym">Tricholoma shimeji</name>
    <dbReference type="NCBI Taxonomy" id="47721"/>
    <lineage>
        <taxon>Eukaryota</taxon>
        <taxon>Fungi</taxon>
        <taxon>Dikarya</taxon>
        <taxon>Basidiomycota</taxon>
        <taxon>Agaricomycotina</taxon>
        <taxon>Agaricomycetes</taxon>
        <taxon>Agaricomycetidae</taxon>
        <taxon>Agaricales</taxon>
        <taxon>Tricholomatineae</taxon>
        <taxon>Lyophyllaceae</taxon>
        <taxon>Lyophyllum</taxon>
    </lineage>
</organism>
<proteinExistence type="predicted"/>
<dbReference type="AlphaFoldDB" id="A0A9P3PTC1"/>
<dbReference type="GO" id="GO:0004029">
    <property type="term" value="F:aldehyde dehydrogenase (NAD+) activity"/>
    <property type="evidence" value="ECO:0007669"/>
    <property type="project" value="TreeGrafter"/>
</dbReference>
<dbReference type="PANTHER" id="PTHR48079">
    <property type="entry name" value="PROTEIN YEEZ"/>
    <property type="match status" value="1"/>
</dbReference>
<evidence type="ECO:0000313" key="2">
    <source>
        <dbReference type="Proteomes" id="UP001063166"/>
    </source>
</evidence>
<dbReference type="Gene3D" id="3.40.50.720">
    <property type="entry name" value="NAD(P)-binding Rossmann-like Domain"/>
    <property type="match status" value="1"/>
</dbReference>
<reference evidence="1" key="1">
    <citation type="submission" date="2022-07" db="EMBL/GenBank/DDBJ databases">
        <title>The genome of Lyophyllum shimeji provides insight into the initial evolution of ectomycorrhizal fungal genome.</title>
        <authorList>
            <person name="Kobayashi Y."/>
            <person name="Shibata T."/>
            <person name="Hirakawa H."/>
            <person name="Shigenobu S."/>
            <person name="Nishiyama T."/>
            <person name="Yamada A."/>
            <person name="Hasebe M."/>
            <person name="Kawaguchi M."/>
        </authorList>
    </citation>
    <scope>NUCLEOTIDE SEQUENCE</scope>
    <source>
        <strain evidence="1">AT787</strain>
    </source>
</reference>
<comment type="caution">
    <text evidence="1">The sequence shown here is derived from an EMBL/GenBank/DDBJ whole genome shotgun (WGS) entry which is preliminary data.</text>
</comment>
<keyword evidence="2" id="KW-1185">Reference proteome</keyword>
<protein>
    <submittedName>
        <fullName evidence="1">NAD-binding protein</fullName>
    </submittedName>
</protein>
<dbReference type="GO" id="GO:0005737">
    <property type="term" value="C:cytoplasm"/>
    <property type="evidence" value="ECO:0007669"/>
    <property type="project" value="TreeGrafter"/>
</dbReference>
<sequence>MSTPKINILLTGAKGYIGGAVLSRFLARADVASLSITITLIRSHEKAQKLKALSVNAVVGSHETSALVQELASEADVADSEHVEAAKATLRSRGPLQSHRYCPHTHPYGVLMDNAGGAYATDVVYDDATPDQFETLAPTRLHRDVDLLLVDADRLGYVRTYLILPCTIYGPAIGMIVEHGIPNVHSIQIPSLIKASLDRGQGGMDKPRHGTWSSGLLLRRERPAQLVPSRQGYSEALVAIERGKTAEPTTLTKDEIDEYFGGSWYLGSNALCTATHAHAIGRKPSKTTADMLASIKPEVEATLRSSRLRLTEITEEVSGVRSATGVPTVTYPYGCSHDISADFDCCREAPHCLLPTSERCVQQSNLEAQRYALSFRPVVSKRDEILQASVLRKSSDGQPGL</sequence>
<evidence type="ECO:0000313" key="1">
    <source>
        <dbReference type="EMBL" id="GLB41194.1"/>
    </source>
</evidence>
<dbReference type="SUPFAM" id="SSF51735">
    <property type="entry name" value="NAD(P)-binding Rossmann-fold domains"/>
    <property type="match status" value="1"/>
</dbReference>
<accession>A0A9P3PTC1</accession>
<dbReference type="PANTHER" id="PTHR48079:SF6">
    <property type="entry name" value="NAD(P)-BINDING DOMAIN-CONTAINING PROTEIN-RELATED"/>
    <property type="match status" value="1"/>
</dbReference>
<dbReference type="InterPro" id="IPR036291">
    <property type="entry name" value="NAD(P)-bd_dom_sf"/>
</dbReference>
<gene>
    <name evidence="1" type="ORF">LshimejAT787_0904090</name>
</gene>
<dbReference type="OrthoDB" id="10262413at2759"/>
<dbReference type="Proteomes" id="UP001063166">
    <property type="component" value="Unassembled WGS sequence"/>
</dbReference>
<dbReference type="EMBL" id="BRPK01000009">
    <property type="protein sequence ID" value="GLB41194.1"/>
    <property type="molecule type" value="Genomic_DNA"/>
</dbReference>
<dbReference type="InterPro" id="IPR051783">
    <property type="entry name" value="NAD(P)-dependent_oxidoreduct"/>
</dbReference>
<name>A0A9P3PTC1_LYOSH</name>